<comment type="caution">
    <text evidence="1">The sequence shown here is derived from an EMBL/GenBank/DDBJ whole genome shotgun (WGS) entry which is preliminary data.</text>
</comment>
<evidence type="ECO:0000313" key="1">
    <source>
        <dbReference type="EMBL" id="KAF1801642.1"/>
    </source>
</evidence>
<reference evidence="1 2" key="1">
    <citation type="submission" date="2019-09" db="EMBL/GenBank/DDBJ databases">
        <authorList>
            <consortium name="DOE Joint Genome Institute"/>
            <person name="Mondo S.J."/>
            <person name="Navarro-Mendoza M.I."/>
            <person name="Perez-Arques C."/>
            <person name="Panchal S."/>
            <person name="Nicolas F.E."/>
            <person name="Ganguly P."/>
            <person name="Pangilinan J."/>
            <person name="Grigoriev I."/>
            <person name="Heitman J."/>
            <person name="Sanya K."/>
            <person name="Garre V."/>
        </authorList>
    </citation>
    <scope>NUCLEOTIDE SEQUENCE [LARGE SCALE GENOMIC DNA]</scope>
    <source>
        <strain evidence="1 2">MU402</strain>
    </source>
</reference>
<dbReference type="AlphaFoldDB" id="A0A8H4BG24"/>
<protein>
    <submittedName>
        <fullName evidence="1">Uncharacterized protein</fullName>
    </submittedName>
</protein>
<dbReference type="Proteomes" id="UP000469890">
    <property type="component" value="Unassembled WGS sequence"/>
</dbReference>
<evidence type="ECO:0000313" key="2">
    <source>
        <dbReference type="Proteomes" id="UP000469890"/>
    </source>
</evidence>
<gene>
    <name evidence="1" type="ORF">FB192DRAFT_1471228</name>
</gene>
<proteinExistence type="predicted"/>
<dbReference type="EMBL" id="JAAECE010000004">
    <property type="protein sequence ID" value="KAF1801642.1"/>
    <property type="molecule type" value="Genomic_DNA"/>
</dbReference>
<sequence>MANHLRNVFAGDSLPAQRPSASFLPDGPCVTDHDRLYLCKTFDLVDCPGVSYPISSIVMADSVSAADCPSTIDCITFMLQRKLARRKAPGVDHLRAEMLVPLIEDLAPCCVFCSHFAGCGLESLWISALPKSHPLSKYGWNDELSV</sequence>
<name>A0A8H4BG24_MUCCL</name>
<accession>A0A8H4BG24</accession>
<organism evidence="1 2">
    <name type="scientific">Mucor circinelloides f. lusitanicus</name>
    <name type="common">Mucor racemosus var. lusitanicus</name>
    <dbReference type="NCBI Taxonomy" id="29924"/>
    <lineage>
        <taxon>Eukaryota</taxon>
        <taxon>Fungi</taxon>
        <taxon>Fungi incertae sedis</taxon>
        <taxon>Mucoromycota</taxon>
        <taxon>Mucoromycotina</taxon>
        <taxon>Mucoromycetes</taxon>
        <taxon>Mucorales</taxon>
        <taxon>Mucorineae</taxon>
        <taxon>Mucoraceae</taxon>
        <taxon>Mucor</taxon>
    </lineage>
</organism>